<dbReference type="Proteomes" id="UP001165289">
    <property type="component" value="Unassembled WGS sequence"/>
</dbReference>
<keyword evidence="6" id="KW-0636">Prenylation</keyword>
<dbReference type="EMBL" id="JAKMXF010000306">
    <property type="protein sequence ID" value="KAI6651217.1"/>
    <property type="molecule type" value="Genomic_DNA"/>
</dbReference>
<evidence type="ECO:0000256" key="3">
    <source>
        <dbReference type="ARBA" id="ARBA00023134"/>
    </source>
</evidence>
<dbReference type="GO" id="GO:0012505">
    <property type="term" value="C:endomembrane system"/>
    <property type="evidence" value="ECO:0007669"/>
    <property type="project" value="UniProtKB-SubCell"/>
</dbReference>
<evidence type="ECO:0000256" key="1">
    <source>
        <dbReference type="ARBA" id="ARBA00006270"/>
    </source>
</evidence>
<evidence type="ECO:0000313" key="12">
    <source>
        <dbReference type="EMBL" id="KAI6651217.1"/>
    </source>
</evidence>
<keyword evidence="13" id="KW-1185">Reference proteome</keyword>
<dbReference type="GO" id="GO:0005525">
    <property type="term" value="F:GTP binding"/>
    <property type="evidence" value="ECO:0007669"/>
    <property type="project" value="UniProtKB-KW"/>
</dbReference>
<dbReference type="PANTHER" id="PTHR47979">
    <property type="entry name" value="DRAB11-RELATED"/>
    <property type="match status" value="1"/>
</dbReference>
<evidence type="ECO:0000256" key="6">
    <source>
        <dbReference type="ARBA" id="ARBA00023289"/>
    </source>
</evidence>
<dbReference type="GO" id="GO:0031260">
    <property type="term" value="C:pseudopodium membrane"/>
    <property type="evidence" value="ECO:0007669"/>
    <property type="project" value="UniProtKB-SubCell"/>
</dbReference>
<evidence type="ECO:0000313" key="13">
    <source>
        <dbReference type="Proteomes" id="UP001165289"/>
    </source>
</evidence>
<evidence type="ECO:0000256" key="11">
    <source>
        <dbReference type="ARBA" id="ARBA00064728"/>
    </source>
</evidence>
<dbReference type="SMART" id="SM00174">
    <property type="entry name" value="RHO"/>
    <property type="match status" value="1"/>
</dbReference>
<evidence type="ECO:0000256" key="10">
    <source>
        <dbReference type="ARBA" id="ARBA00055320"/>
    </source>
</evidence>
<comment type="subcellular location">
    <subcellularLocation>
        <location evidence="7">Cell projection</location>
        <location evidence="7">Pseudopodium membrane</location>
    </subcellularLocation>
    <subcellularLocation>
        <location evidence="8">Endomembrane system</location>
        <topology evidence="8">Lipid-anchor</topology>
    </subcellularLocation>
</comment>
<dbReference type="PROSITE" id="PS51420">
    <property type="entry name" value="RHO"/>
    <property type="match status" value="1"/>
</dbReference>
<dbReference type="Pfam" id="PF00071">
    <property type="entry name" value="Ras"/>
    <property type="match status" value="1"/>
</dbReference>
<dbReference type="SUPFAM" id="SSF52540">
    <property type="entry name" value="P-loop containing nucleoside triphosphate hydrolases"/>
    <property type="match status" value="1"/>
</dbReference>
<accession>A0AAV7JR00</accession>
<dbReference type="FunFam" id="3.40.50.300:FF:000067">
    <property type="entry name" value="ras-related protein RABA1f"/>
    <property type="match status" value="1"/>
</dbReference>
<dbReference type="SMART" id="SM00175">
    <property type="entry name" value="RAB"/>
    <property type="match status" value="1"/>
</dbReference>
<dbReference type="Gene3D" id="3.40.50.300">
    <property type="entry name" value="P-loop containing nucleotide triphosphate hydrolases"/>
    <property type="match status" value="1"/>
</dbReference>
<organism evidence="12 13">
    <name type="scientific">Oopsacas minuta</name>
    <dbReference type="NCBI Taxonomy" id="111878"/>
    <lineage>
        <taxon>Eukaryota</taxon>
        <taxon>Metazoa</taxon>
        <taxon>Porifera</taxon>
        <taxon>Hexactinellida</taxon>
        <taxon>Hexasterophora</taxon>
        <taxon>Lyssacinosida</taxon>
        <taxon>Leucopsacidae</taxon>
        <taxon>Oopsacas</taxon>
    </lineage>
</organism>
<dbReference type="InterPro" id="IPR005225">
    <property type="entry name" value="Small_GTP-bd"/>
</dbReference>
<proteinExistence type="inferred from homology"/>
<sequence length="207" mass="23494">MVTIDEEFDMVIKLVLIGDTGVGKSNLLSRYTRDEFNSESKTTIGVDFATRTIQIGKKKMKTQIWDTAGQERYRAMTNAYYRGAAGALIVFDICSLNSFDSIGRWLQEIREYGDPGVPIVLVGNKFDLKHLRQVPISTAELFAHENSLKYIETSALLNSNVESAFQFLITEIINSFSQVHKDIQECTPLTFEDRSDLSFRRKCCVIN</sequence>
<comment type="subunit">
    <text evidence="11">Interacts (GTP-bound form) with RAB11FIP1, RAB11FIP2, RAB11FIP3 and RAB11FIP4. Interacts (via the hypervariable C-terminal region) with ITGB1 (via the cytoplasmic region); the interaction is GTP-dependent. Interacts with ITGAV. Associates with the integrin alpha-V/beta-1 heterodimer. Interacts with VPS33B.</text>
</comment>
<evidence type="ECO:0000256" key="8">
    <source>
        <dbReference type="ARBA" id="ARBA00037868"/>
    </source>
</evidence>
<dbReference type="InterPro" id="IPR027417">
    <property type="entry name" value="P-loop_NTPase"/>
</dbReference>
<dbReference type="GO" id="GO:0003924">
    <property type="term" value="F:GTPase activity"/>
    <property type="evidence" value="ECO:0007669"/>
    <property type="project" value="InterPro"/>
</dbReference>
<dbReference type="PRINTS" id="PR00449">
    <property type="entry name" value="RASTRNSFRMNG"/>
</dbReference>
<dbReference type="PROSITE" id="PS51419">
    <property type="entry name" value="RAB"/>
    <property type="match status" value="1"/>
</dbReference>
<keyword evidence="4" id="KW-0472">Membrane</keyword>
<dbReference type="PROSITE" id="PS51421">
    <property type="entry name" value="RAS"/>
    <property type="match status" value="1"/>
</dbReference>
<comment type="caution">
    <text evidence="12">The sequence shown here is derived from an EMBL/GenBank/DDBJ whole genome shotgun (WGS) entry which is preliminary data.</text>
</comment>
<evidence type="ECO:0000256" key="2">
    <source>
        <dbReference type="ARBA" id="ARBA00022741"/>
    </source>
</evidence>
<dbReference type="SMART" id="SM00176">
    <property type="entry name" value="RAN"/>
    <property type="match status" value="1"/>
</dbReference>
<name>A0AAV7JR00_9METZ</name>
<gene>
    <name evidence="12" type="ORF">LOD99_5364</name>
</gene>
<reference evidence="12 13" key="1">
    <citation type="journal article" date="2023" name="BMC Biol.">
        <title>The compact genome of the sponge Oopsacas minuta (Hexactinellida) is lacking key metazoan core genes.</title>
        <authorList>
            <person name="Santini S."/>
            <person name="Schenkelaars Q."/>
            <person name="Jourda C."/>
            <person name="Duchesne M."/>
            <person name="Belahbib H."/>
            <person name="Rocher C."/>
            <person name="Selva M."/>
            <person name="Riesgo A."/>
            <person name="Vervoort M."/>
            <person name="Leys S.P."/>
            <person name="Kodjabachian L."/>
            <person name="Le Bivic A."/>
            <person name="Borchiellini C."/>
            <person name="Claverie J.M."/>
            <person name="Renard E."/>
        </authorList>
    </citation>
    <scope>NUCLEOTIDE SEQUENCE [LARGE SCALE GENOMIC DNA]</scope>
    <source>
        <strain evidence="12">SPO-2</strain>
    </source>
</reference>
<protein>
    <recommendedName>
        <fullName evidence="9">Ras-related protein Rab-25</fullName>
    </recommendedName>
</protein>
<dbReference type="InterPro" id="IPR050209">
    <property type="entry name" value="Rab_GTPases_membrane_traffic"/>
</dbReference>
<evidence type="ECO:0000256" key="7">
    <source>
        <dbReference type="ARBA" id="ARBA00037836"/>
    </source>
</evidence>
<keyword evidence="2" id="KW-0547">Nucleotide-binding</keyword>
<dbReference type="NCBIfam" id="TIGR00231">
    <property type="entry name" value="small_GTP"/>
    <property type="match status" value="1"/>
</dbReference>
<comment type="similarity">
    <text evidence="1">Belongs to the small GTPase superfamily. Rab family.</text>
</comment>
<dbReference type="InterPro" id="IPR001806">
    <property type="entry name" value="Small_GTPase"/>
</dbReference>
<evidence type="ECO:0000256" key="4">
    <source>
        <dbReference type="ARBA" id="ARBA00023136"/>
    </source>
</evidence>
<comment type="function">
    <text evidence="10">The small GTPases Rab are key regulators of intracellular membrane trafficking, from the formation of transport vesicles to their fusion with membranes. Rabs cycle between an inactive GDP-bound form and an active GTP-bound form that is able to recruit to membranes different set of downstream effectors directly responsible for vesicle formation, movement, tethering and fusion. RAB25 regulates epithelial cell differentiation, proliferation and survival, thereby playing key roles in tumorigenesis. Promotes invasive migration of cells in which it functions to localize and maintain integrin alpha-V/beta-1 at the tips of extending pseudopodia. Involved in the regulation of epithelial morphogenesis through the control of CLDN4 expression and localization at tight junctions. May selectively regulate the apical recycling pathway. Together with MYO5B regulates transcytosis.</text>
</comment>
<evidence type="ECO:0000256" key="9">
    <source>
        <dbReference type="ARBA" id="ARBA00039508"/>
    </source>
</evidence>
<evidence type="ECO:0000256" key="5">
    <source>
        <dbReference type="ARBA" id="ARBA00023288"/>
    </source>
</evidence>
<keyword evidence="5" id="KW-0449">Lipoprotein</keyword>
<keyword evidence="3" id="KW-0342">GTP-binding</keyword>
<dbReference type="AlphaFoldDB" id="A0AAV7JR00"/>
<dbReference type="SMART" id="SM00173">
    <property type="entry name" value="RAS"/>
    <property type="match status" value="1"/>
</dbReference>